<protein>
    <submittedName>
        <fullName evidence="3">Polyprenol monophosphomannose synthase</fullName>
    </submittedName>
</protein>
<keyword evidence="1" id="KW-0328">Glycosyltransferase</keyword>
<feature type="non-terminal residue" evidence="3">
    <location>
        <position position="1"/>
    </location>
</feature>
<dbReference type="SUPFAM" id="SSF53448">
    <property type="entry name" value="Nucleotide-diphospho-sugar transferases"/>
    <property type="match status" value="1"/>
</dbReference>
<dbReference type="GO" id="GO:0004582">
    <property type="term" value="F:dolichyl-phosphate beta-D-mannosyltransferase activity"/>
    <property type="evidence" value="ECO:0007669"/>
    <property type="project" value="InterPro"/>
</dbReference>
<dbReference type="PANTHER" id="PTHR43398:SF1">
    <property type="entry name" value="DOLICHOL-PHOSPHATE MANNOSYLTRANSFERASE SUBUNIT 1"/>
    <property type="match status" value="1"/>
</dbReference>
<evidence type="ECO:0000256" key="1">
    <source>
        <dbReference type="ARBA" id="ARBA00022676"/>
    </source>
</evidence>
<accession>A0A9D1T2Z4</accession>
<name>A0A9D1T2Z4_9BACT</name>
<dbReference type="Proteomes" id="UP000886845">
    <property type="component" value="Unassembled WGS sequence"/>
</dbReference>
<dbReference type="GO" id="GO:0009247">
    <property type="term" value="P:glycolipid biosynthetic process"/>
    <property type="evidence" value="ECO:0007669"/>
    <property type="project" value="TreeGrafter"/>
</dbReference>
<dbReference type="Gene3D" id="3.90.550.10">
    <property type="entry name" value="Spore Coat Polysaccharide Biosynthesis Protein SpsA, Chain A"/>
    <property type="match status" value="1"/>
</dbReference>
<evidence type="ECO:0000313" key="3">
    <source>
        <dbReference type="EMBL" id="HIV09940.1"/>
    </source>
</evidence>
<dbReference type="InterPro" id="IPR039528">
    <property type="entry name" value="DPM1-like"/>
</dbReference>
<evidence type="ECO:0000256" key="2">
    <source>
        <dbReference type="ARBA" id="ARBA00022679"/>
    </source>
</evidence>
<comment type="caution">
    <text evidence="3">The sequence shown here is derived from an EMBL/GenBank/DDBJ whole genome shotgun (WGS) entry which is preliminary data.</text>
</comment>
<proteinExistence type="predicted"/>
<dbReference type="EMBL" id="DVOR01000234">
    <property type="protein sequence ID" value="HIV09940.1"/>
    <property type="molecule type" value="Genomic_DNA"/>
</dbReference>
<gene>
    <name evidence="3" type="ORF">IAC79_07500</name>
</gene>
<dbReference type="InterPro" id="IPR029044">
    <property type="entry name" value="Nucleotide-diphossugar_trans"/>
</dbReference>
<organism evidence="3 4">
    <name type="scientific">Candidatus Spyradenecus faecavium</name>
    <dbReference type="NCBI Taxonomy" id="2840947"/>
    <lineage>
        <taxon>Bacteria</taxon>
        <taxon>Pseudomonadati</taxon>
        <taxon>Lentisphaerota</taxon>
        <taxon>Lentisphaeria</taxon>
        <taxon>Lentisphaerales</taxon>
        <taxon>Lentisphaeraceae</taxon>
        <taxon>Lentisphaeraceae incertae sedis</taxon>
        <taxon>Candidatus Spyradenecus</taxon>
    </lineage>
</organism>
<evidence type="ECO:0000313" key="4">
    <source>
        <dbReference type="Proteomes" id="UP000886845"/>
    </source>
</evidence>
<reference evidence="3" key="2">
    <citation type="journal article" date="2021" name="PeerJ">
        <title>Extensive microbial diversity within the chicken gut microbiome revealed by metagenomics and culture.</title>
        <authorList>
            <person name="Gilroy R."/>
            <person name="Ravi A."/>
            <person name="Getino M."/>
            <person name="Pursley I."/>
            <person name="Horton D.L."/>
            <person name="Alikhan N.F."/>
            <person name="Baker D."/>
            <person name="Gharbi K."/>
            <person name="Hall N."/>
            <person name="Watson M."/>
            <person name="Adriaenssens E.M."/>
            <person name="Foster-Nyarko E."/>
            <person name="Jarju S."/>
            <person name="Secka A."/>
            <person name="Antonio M."/>
            <person name="Oren A."/>
            <person name="Chaudhuri R.R."/>
            <person name="La Ragione R."/>
            <person name="Hildebrand F."/>
            <person name="Pallen M.J."/>
        </authorList>
    </citation>
    <scope>NUCLEOTIDE SEQUENCE</scope>
    <source>
        <strain evidence="3">35461</strain>
    </source>
</reference>
<sequence>RYSQGGVRVLNWPLRRLFLSYGAGLYVRLLTRLPVMDPTAGYKCFRREALAAILQGPLAAEGYAFQVETTYHAWRAGFRVREIPIVFADRVAGQSKMSLAIAWEAVRLVLRLALRHR</sequence>
<dbReference type="AlphaFoldDB" id="A0A9D1T2Z4"/>
<dbReference type="GO" id="GO:0016020">
    <property type="term" value="C:membrane"/>
    <property type="evidence" value="ECO:0007669"/>
    <property type="project" value="GOC"/>
</dbReference>
<dbReference type="PANTHER" id="PTHR43398">
    <property type="entry name" value="DOLICHOL-PHOSPHATE MANNOSYLTRANSFERASE SUBUNIT 1"/>
    <property type="match status" value="1"/>
</dbReference>
<reference evidence="3" key="1">
    <citation type="submission" date="2020-10" db="EMBL/GenBank/DDBJ databases">
        <authorList>
            <person name="Gilroy R."/>
        </authorList>
    </citation>
    <scope>NUCLEOTIDE SEQUENCE</scope>
    <source>
        <strain evidence="3">35461</strain>
    </source>
</reference>
<keyword evidence="2" id="KW-0808">Transferase</keyword>